<evidence type="ECO:0000256" key="4">
    <source>
        <dbReference type="ARBA" id="ARBA00022771"/>
    </source>
</evidence>
<dbReference type="PANTHER" id="PTHR11685">
    <property type="entry name" value="RBR FAMILY RING FINGER AND IBR DOMAIN-CONTAINING"/>
    <property type="match status" value="1"/>
</dbReference>
<evidence type="ECO:0000256" key="5">
    <source>
        <dbReference type="ARBA" id="ARBA00022786"/>
    </source>
</evidence>
<evidence type="ECO:0000256" key="3">
    <source>
        <dbReference type="ARBA" id="ARBA00022737"/>
    </source>
</evidence>
<keyword evidence="1" id="KW-0808">Transferase</keyword>
<evidence type="ECO:0000313" key="10">
    <source>
        <dbReference type="Proteomes" id="UP000195402"/>
    </source>
</evidence>
<evidence type="ECO:0000256" key="1">
    <source>
        <dbReference type="ARBA" id="ARBA00022679"/>
    </source>
</evidence>
<evidence type="ECO:0000256" key="2">
    <source>
        <dbReference type="ARBA" id="ARBA00022723"/>
    </source>
</evidence>
<reference evidence="9 10" key="1">
    <citation type="journal article" date="2017" name="Mol. Plant">
        <title>The Genome of Medicinal Plant Macleaya cordata Provides New Insights into Benzylisoquinoline Alkaloids Metabolism.</title>
        <authorList>
            <person name="Liu X."/>
            <person name="Liu Y."/>
            <person name="Huang P."/>
            <person name="Ma Y."/>
            <person name="Qing Z."/>
            <person name="Tang Q."/>
            <person name="Cao H."/>
            <person name="Cheng P."/>
            <person name="Zheng Y."/>
            <person name="Yuan Z."/>
            <person name="Zhou Y."/>
            <person name="Liu J."/>
            <person name="Tang Z."/>
            <person name="Zhuo Y."/>
            <person name="Zhang Y."/>
            <person name="Yu L."/>
            <person name="Huang J."/>
            <person name="Yang P."/>
            <person name="Peng Q."/>
            <person name="Zhang J."/>
            <person name="Jiang W."/>
            <person name="Zhang Z."/>
            <person name="Lin K."/>
            <person name="Ro D.K."/>
            <person name="Chen X."/>
            <person name="Xiong X."/>
            <person name="Shang Y."/>
            <person name="Huang S."/>
            <person name="Zeng J."/>
        </authorList>
    </citation>
    <scope>NUCLEOTIDE SEQUENCE [LARGE SCALE GENOMIC DNA]</scope>
    <source>
        <strain evidence="10">cv. BLH2017</strain>
        <tissue evidence="9">Root</tissue>
    </source>
</reference>
<feature type="domain" description="RING-type" evidence="8">
    <location>
        <begin position="48"/>
        <end position="304"/>
    </location>
</feature>
<dbReference type="OrthoDB" id="10009520at2759"/>
<dbReference type="EMBL" id="MVGT01002328">
    <property type="protein sequence ID" value="OVA08294.1"/>
    <property type="molecule type" value="Genomic_DNA"/>
</dbReference>
<comment type="caution">
    <text evidence="9">The sequence shown here is derived from an EMBL/GenBank/DDBJ whole genome shotgun (WGS) entry which is preliminary data.</text>
</comment>
<protein>
    <recommendedName>
        <fullName evidence="8">RING-type domain-containing protein</fullName>
    </recommendedName>
</protein>
<sequence length="304" mass="35877">MGNTQQKLNKPPRPSSYSDDEDEDDKNSNKLEEEGKINNDNSSSSSSRFFTCEICTDDVPLNQKFKNNNSKQLWMMKKRIRIRRRRKRRRCPDDGHPFCTDCVARYIQVKVDEDNTSQIKCPDINCDNLLDPLSCRSILPSAVFVRWCDLLCEYTVLARFPHNNNNNNRAYCPFPHCSELVLNECSRPVSHWRNWSPIWRRNNNNKITTRSRSSKCPNCRNLFCFHCMVPWEESHQCSTTDEMMIISKKKRERNNHALFLKMVERNKWKRCPTCNHYVERSHGCSLIECRSLLPPPPPKNFLLI</sequence>
<dbReference type="PROSITE" id="PS51873">
    <property type="entry name" value="TRIAD"/>
    <property type="match status" value="1"/>
</dbReference>
<dbReference type="Gene3D" id="3.30.40.10">
    <property type="entry name" value="Zinc/RING finger domain, C3HC4 (zinc finger)"/>
    <property type="match status" value="1"/>
</dbReference>
<dbReference type="InterPro" id="IPR013083">
    <property type="entry name" value="Znf_RING/FYVE/PHD"/>
</dbReference>
<feature type="region of interest" description="Disordered" evidence="7">
    <location>
        <begin position="1"/>
        <end position="46"/>
    </location>
</feature>
<name>A0A200QCU3_MACCD</name>
<dbReference type="GO" id="GO:0016567">
    <property type="term" value="P:protein ubiquitination"/>
    <property type="evidence" value="ECO:0007669"/>
    <property type="project" value="InterPro"/>
</dbReference>
<evidence type="ECO:0000313" key="9">
    <source>
        <dbReference type="EMBL" id="OVA08294.1"/>
    </source>
</evidence>
<keyword evidence="2" id="KW-0479">Metal-binding</keyword>
<dbReference type="AlphaFoldDB" id="A0A200QCU3"/>
<evidence type="ECO:0000256" key="7">
    <source>
        <dbReference type="SAM" id="MobiDB-lite"/>
    </source>
</evidence>
<dbReference type="Proteomes" id="UP000195402">
    <property type="component" value="Unassembled WGS sequence"/>
</dbReference>
<keyword evidence="4" id="KW-0863">Zinc-finger</keyword>
<dbReference type="InParanoid" id="A0A200QCU3"/>
<dbReference type="GO" id="GO:0004842">
    <property type="term" value="F:ubiquitin-protein transferase activity"/>
    <property type="evidence" value="ECO:0007669"/>
    <property type="project" value="InterPro"/>
</dbReference>
<gene>
    <name evidence="9" type="ORF">BVC80_209g13</name>
</gene>
<keyword evidence="6" id="KW-0862">Zinc</keyword>
<evidence type="ECO:0000259" key="8">
    <source>
        <dbReference type="PROSITE" id="PS51873"/>
    </source>
</evidence>
<dbReference type="InterPro" id="IPR044066">
    <property type="entry name" value="TRIAD_supradom"/>
</dbReference>
<accession>A0A200QCU3</accession>
<feature type="compositionally biased region" description="Basic and acidic residues" evidence="7">
    <location>
        <begin position="26"/>
        <end position="37"/>
    </location>
</feature>
<proteinExistence type="predicted"/>
<dbReference type="SUPFAM" id="SSF57850">
    <property type="entry name" value="RING/U-box"/>
    <property type="match status" value="2"/>
</dbReference>
<organism evidence="9 10">
    <name type="scientific">Macleaya cordata</name>
    <name type="common">Five-seeded plume-poppy</name>
    <name type="synonym">Bocconia cordata</name>
    <dbReference type="NCBI Taxonomy" id="56857"/>
    <lineage>
        <taxon>Eukaryota</taxon>
        <taxon>Viridiplantae</taxon>
        <taxon>Streptophyta</taxon>
        <taxon>Embryophyta</taxon>
        <taxon>Tracheophyta</taxon>
        <taxon>Spermatophyta</taxon>
        <taxon>Magnoliopsida</taxon>
        <taxon>Ranunculales</taxon>
        <taxon>Papaveraceae</taxon>
        <taxon>Papaveroideae</taxon>
        <taxon>Macleaya</taxon>
    </lineage>
</organism>
<dbReference type="Gene3D" id="1.20.120.1750">
    <property type="match status" value="1"/>
</dbReference>
<keyword evidence="5" id="KW-0833">Ubl conjugation pathway</keyword>
<keyword evidence="10" id="KW-1185">Reference proteome</keyword>
<dbReference type="GO" id="GO:0008270">
    <property type="term" value="F:zinc ion binding"/>
    <property type="evidence" value="ECO:0007669"/>
    <property type="project" value="UniProtKB-KW"/>
</dbReference>
<evidence type="ECO:0000256" key="6">
    <source>
        <dbReference type="ARBA" id="ARBA00022833"/>
    </source>
</evidence>
<keyword evidence="3" id="KW-0677">Repeat</keyword>
<dbReference type="STRING" id="56857.A0A200QCU3"/>
<dbReference type="InterPro" id="IPR031127">
    <property type="entry name" value="E3_UB_ligase_RBR"/>
</dbReference>